<feature type="transmembrane region" description="Helical" evidence="6">
    <location>
        <begin position="246"/>
        <end position="267"/>
    </location>
</feature>
<evidence type="ECO:0000256" key="2">
    <source>
        <dbReference type="ARBA" id="ARBA00022448"/>
    </source>
</evidence>
<accession>A0AAN6H526</accession>
<keyword evidence="5 6" id="KW-0472">Membrane</keyword>
<protein>
    <recommendedName>
        <fullName evidence="9">Amino acid permease/ SLC12A domain-containing protein</fullName>
    </recommendedName>
</protein>
<evidence type="ECO:0000256" key="1">
    <source>
        <dbReference type="ARBA" id="ARBA00004141"/>
    </source>
</evidence>
<evidence type="ECO:0000256" key="6">
    <source>
        <dbReference type="SAM" id="Phobius"/>
    </source>
</evidence>
<dbReference type="PANTHER" id="PTHR45649:SF41">
    <property type="entry name" value="TRANSPORTER, PUTATIVE (EUROFUNG)-RELATED"/>
    <property type="match status" value="1"/>
</dbReference>
<dbReference type="GO" id="GO:0016020">
    <property type="term" value="C:membrane"/>
    <property type="evidence" value="ECO:0007669"/>
    <property type="project" value="UniProtKB-SubCell"/>
</dbReference>
<feature type="transmembrane region" description="Helical" evidence="6">
    <location>
        <begin position="202"/>
        <end position="222"/>
    </location>
</feature>
<sequence>MKRLPWFRPGHVEATELAELSEPSSGIAADTKRMEELGRKSRTPLERRFVHGKAVWGLASTVVITWQNMVLLSPIALLSGGLAGFFWASIVVFAAMWVVYIGLREKAERWPVAAGQYYWVAQLAPRRYAKPLSYLSGWKLMSAWQVFLAAGVMIIGNGIAALVVYLNGSSPIWLPTVVGIITTILIFVVNRWCPQGLARAEYMLLIFHLTVFVVFMAVLLGLRKHSGLPYAMPRDMFLTFRNGGGWNSMGAAVVLTAVVPMSSAIGYDCIIHLGEEIQKAASIVPKVFIWAYSANCILGLCTVVAVTLSINDIDTLLSTPLSLSGSVGPVVQMLDTATASRSWTTAVFTLLLLILIPCCINSNTSASRQLWAFAEDGALPNSAWIGNVDEHERVPSNALLLTLIAPIGLSLLNLGSPIALNAIVSLVIINLVVSYLLVASTSLYSRCTRTTAWPDHMTYGLGYRTGIAVDIFTIGFLATGSVIVMFPPVTHPTAAQMNWAVVLFVGDCGIGVLFYYFHGRRHYLCALTVVEDG</sequence>
<organism evidence="7 8">
    <name type="scientific">Friedmanniomyces endolithicus</name>
    <dbReference type="NCBI Taxonomy" id="329885"/>
    <lineage>
        <taxon>Eukaryota</taxon>
        <taxon>Fungi</taxon>
        <taxon>Dikarya</taxon>
        <taxon>Ascomycota</taxon>
        <taxon>Pezizomycotina</taxon>
        <taxon>Dothideomycetes</taxon>
        <taxon>Dothideomycetidae</taxon>
        <taxon>Mycosphaerellales</taxon>
        <taxon>Teratosphaeriaceae</taxon>
        <taxon>Friedmanniomyces</taxon>
    </lineage>
</organism>
<feature type="transmembrane region" description="Helical" evidence="6">
    <location>
        <begin position="343"/>
        <end position="360"/>
    </location>
</feature>
<evidence type="ECO:0000256" key="5">
    <source>
        <dbReference type="ARBA" id="ARBA00023136"/>
    </source>
</evidence>
<keyword evidence="4 6" id="KW-1133">Transmembrane helix</keyword>
<feature type="transmembrane region" description="Helical" evidence="6">
    <location>
        <begin position="75"/>
        <end position="100"/>
    </location>
</feature>
<gene>
    <name evidence="7" type="ORF">LTR91_022313</name>
</gene>
<feature type="transmembrane region" description="Helical" evidence="6">
    <location>
        <begin position="146"/>
        <end position="166"/>
    </location>
</feature>
<evidence type="ECO:0000313" key="7">
    <source>
        <dbReference type="EMBL" id="KAK0956551.1"/>
    </source>
</evidence>
<evidence type="ECO:0008006" key="9">
    <source>
        <dbReference type="Google" id="ProtNLM"/>
    </source>
</evidence>
<dbReference type="GO" id="GO:0022857">
    <property type="term" value="F:transmembrane transporter activity"/>
    <property type="evidence" value="ECO:0007669"/>
    <property type="project" value="InterPro"/>
</dbReference>
<feature type="transmembrane region" description="Helical" evidence="6">
    <location>
        <begin position="422"/>
        <end position="444"/>
    </location>
</feature>
<dbReference type="AlphaFoldDB" id="A0AAN6H526"/>
<dbReference type="EMBL" id="JAUJLE010000433">
    <property type="protein sequence ID" value="KAK0956551.1"/>
    <property type="molecule type" value="Genomic_DNA"/>
</dbReference>
<dbReference type="Proteomes" id="UP001175353">
    <property type="component" value="Unassembled WGS sequence"/>
</dbReference>
<dbReference type="Gene3D" id="1.20.1740.10">
    <property type="entry name" value="Amino acid/polyamine transporter I"/>
    <property type="match status" value="1"/>
</dbReference>
<feature type="transmembrane region" description="Helical" evidence="6">
    <location>
        <begin position="49"/>
        <end position="69"/>
    </location>
</feature>
<dbReference type="PANTHER" id="PTHR45649">
    <property type="entry name" value="AMINO-ACID PERMEASE BAT1"/>
    <property type="match status" value="1"/>
</dbReference>
<dbReference type="Pfam" id="PF13520">
    <property type="entry name" value="AA_permease_2"/>
    <property type="match status" value="1"/>
</dbReference>
<feature type="transmembrane region" description="Helical" evidence="6">
    <location>
        <begin position="287"/>
        <end position="310"/>
    </location>
</feature>
<name>A0AAN6H526_9PEZI</name>
<proteinExistence type="predicted"/>
<evidence type="ECO:0000256" key="3">
    <source>
        <dbReference type="ARBA" id="ARBA00022692"/>
    </source>
</evidence>
<comment type="subcellular location">
    <subcellularLocation>
        <location evidence="1">Membrane</location>
        <topology evidence="1">Multi-pass membrane protein</topology>
    </subcellularLocation>
</comment>
<feature type="transmembrane region" description="Helical" evidence="6">
    <location>
        <begin position="498"/>
        <end position="517"/>
    </location>
</feature>
<dbReference type="PIRSF" id="PIRSF006060">
    <property type="entry name" value="AA_transporter"/>
    <property type="match status" value="1"/>
</dbReference>
<keyword evidence="3 6" id="KW-0812">Transmembrane</keyword>
<comment type="caution">
    <text evidence="7">The sequence shown here is derived from an EMBL/GenBank/DDBJ whole genome shotgun (WGS) entry which is preliminary data.</text>
</comment>
<feature type="transmembrane region" description="Helical" evidence="6">
    <location>
        <begin position="398"/>
        <end position="416"/>
    </location>
</feature>
<dbReference type="InterPro" id="IPR002293">
    <property type="entry name" value="AA/rel_permease1"/>
</dbReference>
<keyword evidence="2" id="KW-0813">Transport</keyword>
<keyword evidence="8" id="KW-1185">Reference proteome</keyword>
<reference evidence="7" key="1">
    <citation type="submission" date="2023-06" db="EMBL/GenBank/DDBJ databases">
        <title>Black Yeasts Isolated from many extreme environments.</title>
        <authorList>
            <person name="Coleine C."/>
            <person name="Stajich J.E."/>
            <person name="Selbmann L."/>
        </authorList>
    </citation>
    <scope>NUCLEOTIDE SEQUENCE</scope>
    <source>
        <strain evidence="7">CCFEE 5200</strain>
    </source>
</reference>
<feature type="transmembrane region" description="Helical" evidence="6">
    <location>
        <begin position="172"/>
        <end position="190"/>
    </location>
</feature>
<feature type="transmembrane region" description="Helical" evidence="6">
    <location>
        <begin position="465"/>
        <end position="486"/>
    </location>
</feature>
<evidence type="ECO:0000256" key="4">
    <source>
        <dbReference type="ARBA" id="ARBA00022989"/>
    </source>
</evidence>
<evidence type="ECO:0000313" key="8">
    <source>
        <dbReference type="Proteomes" id="UP001175353"/>
    </source>
</evidence>